<gene>
    <name evidence="1" type="ORF">PLICRDRAFT_179588</name>
</gene>
<dbReference type="Proteomes" id="UP000053263">
    <property type="component" value="Unassembled WGS sequence"/>
</dbReference>
<evidence type="ECO:0000313" key="1">
    <source>
        <dbReference type="EMBL" id="KII84336.1"/>
    </source>
</evidence>
<proteinExistence type="predicted"/>
<keyword evidence="2" id="KW-1185">Reference proteome</keyword>
<evidence type="ECO:0000313" key="2">
    <source>
        <dbReference type="Proteomes" id="UP000053263"/>
    </source>
</evidence>
<dbReference type="AlphaFoldDB" id="A0A0C9SKU3"/>
<dbReference type="EMBL" id="KN832571">
    <property type="protein sequence ID" value="KII84336.1"/>
    <property type="molecule type" value="Genomic_DNA"/>
</dbReference>
<protein>
    <submittedName>
        <fullName evidence="1">Uncharacterized protein</fullName>
    </submittedName>
</protein>
<sequence length="169" mass="18105">MASPRHTQPPLPDHTALSLVLCFGAMMRSPRCLGGLSRACRIVTDMRHWYTPCPSLGDDAHVRYEFIGTPWLGLVGGTLARAQVLYVPQCVRPDSLSNNASTSRQVAAASKPAPVVDLPALPSASCVLQDQFVKDAQSVSDLGETLATPGSQSSASYSVFPDDYKVPYV</sequence>
<dbReference type="HOGENOM" id="CLU_1579193_0_0_1"/>
<name>A0A0C9SKU3_PLICR</name>
<reference evidence="1 2" key="1">
    <citation type="submission" date="2014-06" db="EMBL/GenBank/DDBJ databases">
        <title>Evolutionary Origins and Diversification of the Mycorrhizal Mutualists.</title>
        <authorList>
            <consortium name="DOE Joint Genome Institute"/>
            <consortium name="Mycorrhizal Genomics Consortium"/>
            <person name="Kohler A."/>
            <person name="Kuo A."/>
            <person name="Nagy L.G."/>
            <person name="Floudas D."/>
            <person name="Copeland A."/>
            <person name="Barry K.W."/>
            <person name="Cichocki N."/>
            <person name="Veneault-Fourrey C."/>
            <person name="LaButti K."/>
            <person name="Lindquist E.A."/>
            <person name="Lipzen A."/>
            <person name="Lundell T."/>
            <person name="Morin E."/>
            <person name="Murat C."/>
            <person name="Riley R."/>
            <person name="Ohm R."/>
            <person name="Sun H."/>
            <person name="Tunlid A."/>
            <person name="Henrissat B."/>
            <person name="Grigoriev I.V."/>
            <person name="Hibbett D.S."/>
            <person name="Martin F."/>
        </authorList>
    </citation>
    <scope>NUCLEOTIDE SEQUENCE [LARGE SCALE GENOMIC DNA]</scope>
    <source>
        <strain evidence="1 2">FD-325 SS-3</strain>
    </source>
</reference>
<accession>A0A0C9SKU3</accession>
<organism evidence="1 2">
    <name type="scientific">Plicaturopsis crispa FD-325 SS-3</name>
    <dbReference type="NCBI Taxonomy" id="944288"/>
    <lineage>
        <taxon>Eukaryota</taxon>
        <taxon>Fungi</taxon>
        <taxon>Dikarya</taxon>
        <taxon>Basidiomycota</taxon>
        <taxon>Agaricomycotina</taxon>
        <taxon>Agaricomycetes</taxon>
        <taxon>Agaricomycetidae</taxon>
        <taxon>Amylocorticiales</taxon>
        <taxon>Amylocorticiaceae</taxon>
        <taxon>Plicatura</taxon>
        <taxon>Plicaturopsis crispa</taxon>
    </lineage>
</organism>